<dbReference type="Pfam" id="PF01535">
    <property type="entry name" value="PPR"/>
    <property type="match status" value="2"/>
</dbReference>
<keyword evidence="2" id="KW-0677">Repeat</keyword>
<feature type="repeat" description="PPR" evidence="3">
    <location>
        <begin position="193"/>
        <end position="227"/>
    </location>
</feature>
<feature type="region of interest" description="Disordered" evidence="4">
    <location>
        <begin position="34"/>
        <end position="116"/>
    </location>
</feature>
<evidence type="ECO:0000256" key="3">
    <source>
        <dbReference type="PROSITE-ProRule" id="PRU00708"/>
    </source>
</evidence>
<evidence type="ECO:0000256" key="2">
    <source>
        <dbReference type="ARBA" id="ARBA00022737"/>
    </source>
</evidence>
<protein>
    <recommendedName>
        <fullName evidence="7">Pentacotripeptide-repeat region of PRORP domain-containing protein</fullName>
    </recommendedName>
</protein>
<dbReference type="Proteomes" id="UP001174677">
    <property type="component" value="Chromosome 15"/>
</dbReference>
<dbReference type="InterPro" id="IPR002885">
    <property type="entry name" value="PPR_rpt"/>
</dbReference>
<dbReference type="InterPro" id="IPR011990">
    <property type="entry name" value="TPR-like_helical_dom_sf"/>
</dbReference>
<feature type="region of interest" description="Disordered" evidence="4">
    <location>
        <begin position="130"/>
        <end position="179"/>
    </location>
</feature>
<evidence type="ECO:0008006" key="7">
    <source>
        <dbReference type="Google" id="ProtNLM"/>
    </source>
</evidence>
<organism evidence="5 6">
    <name type="scientific">Hevea brasiliensis</name>
    <name type="common">Para rubber tree</name>
    <name type="synonym">Siphonia brasiliensis</name>
    <dbReference type="NCBI Taxonomy" id="3981"/>
    <lineage>
        <taxon>Eukaryota</taxon>
        <taxon>Viridiplantae</taxon>
        <taxon>Streptophyta</taxon>
        <taxon>Embryophyta</taxon>
        <taxon>Tracheophyta</taxon>
        <taxon>Spermatophyta</taxon>
        <taxon>Magnoliopsida</taxon>
        <taxon>eudicotyledons</taxon>
        <taxon>Gunneridae</taxon>
        <taxon>Pentapetalae</taxon>
        <taxon>rosids</taxon>
        <taxon>fabids</taxon>
        <taxon>Malpighiales</taxon>
        <taxon>Euphorbiaceae</taxon>
        <taxon>Crotonoideae</taxon>
        <taxon>Micrandreae</taxon>
        <taxon>Hevea</taxon>
    </lineage>
</organism>
<dbReference type="Gene3D" id="1.25.40.10">
    <property type="entry name" value="Tetratricopeptide repeat domain"/>
    <property type="match status" value="2"/>
</dbReference>
<evidence type="ECO:0000313" key="5">
    <source>
        <dbReference type="EMBL" id="KAJ9153279.1"/>
    </source>
</evidence>
<feature type="compositionally biased region" description="Low complexity" evidence="4">
    <location>
        <begin position="135"/>
        <end position="148"/>
    </location>
</feature>
<proteinExistence type="inferred from homology"/>
<evidence type="ECO:0000256" key="4">
    <source>
        <dbReference type="SAM" id="MobiDB-lite"/>
    </source>
</evidence>
<feature type="repeat" description="PPR" evidence="3">
    <location>
        <begin position="228"/>
        <end position="262"/>
    </location>
</feature>
<dbReference type="EMBL" id="JARPOI010000015">
    <property type="protein sequence ID" value="KAJ9153279.1"/>
    <property type="molecule type" value="Genomic_DNA"/>
</dbReference>
<dbReference type="Pfam" id="PF13041">
    <property type="entry name" value="PPR_2"/>
    <property type="match status" value="1"/>
</dbReference>
<dbReference type="PROSITE" id="PS51375">
    <property type="entry name" value="PPR"/>
    <property type="match status" value="4"/>
</dbReference>
<comment type="caution">
    <text evidence="5">The sequence shown here is derived from an EMBL/GenBank/DDBJ whole genome shotgun (WGS) entry which is preliminary data.</text>
</comment>
<comment type="similarity">
    <text evidence="1">Belongs to the PPR family. P subfamily.</text>
</comment>
<sequence length="365" mass="40665">MASSHSRSLKLIRVKPHSQFARFVSKNLRHFSYKREPTTGFGSNFNSNDEDNDAREVQNPPHPIPNRPLRGDRGERPSYNSRSESYPTPRGPRNVKLSGSPRNTNQHQHQHHPSDDAFLEKFKLRLDRNKDSEIPLPNNPAAASATANIKEEKSIDSPRLNASAATNTKEGKSIDSPPPDAEDIFKKMKETGLIPNAVAMLDGLCKDGLVQEAMKLFGLMREKGTMPDVVVYTAVVDGFCKAHKLDDAKRIFRKMLDNGIAPNAFSYTVLIQGLYKCKLLDDAVDFSFQMLDAGHSPSVTTFVGLVDGLCREKGVEEAQRVIAALRQKGFFLNDKAIREFLDKNAPLSSSLWEAIFGKKPSSKPF</sequence>
<name>A0ABQ9L134_HEVBR</name>
<evidence type="ECO:0000313" key="6">
    <source>
        <dbReference type="Proteomes" id="UP001174677"/>
    </source>
</evidence>
<accession>A0ABQ9L134</accession>
<keyword evidence="6" id="KW-1185">Reference proteome</keyword>
<reference evidence="5 6" key="1">
    <citation type="journal article" date="2023" name="Plant Biotechnol. J.">
        <title>Chromosome-level wild Hevea brasiliensis genome provides new tools for genomic-assisted breeding and valuable loci to elevate rubber yield.</title>
        <authorList>
            <person name="Cheng H."/>
            <person name="Song X."/>
            <person name="Hu Y."/>
            <person name="Wu T."/>
            <person name="Yang Q."/>
            <person name="An Z."/>
            <person name="Feng S."/>
            <person name="Deng Z."/>
            <person name="Wu W."/>
            <person name="Zeng X."/>
            <person name="Tu M."/>
            <person name="Wang X."/>
            <person name="Huang H."/>
        </authorList>
    </citation>
    <scope>NUCLEOTIDE SEQUENCE [LARGE SCALE GENOMIC DNA]</scope>
    <source>
        <strain evidence="5">MT/VB/25A 57/8</strain>
    </source>
</reference>
<gene>
    <name evidence="5" type="ORF">P3X46_026735</name>
</gene>
<evidence type="ECO:0000256" key="1">
    <source>
        <dbReference type="ARBA" id="ARBA00007626"/>
    </source>
</evidence>
<feature type="repeat" description="PPR" evidence="3">
    <location>
        <begin position="298"/>
        <end position="332"/>
    </location>
</feature>
<dbReference type="NCBIfam" id="TIGR00756">
    <property type="entry name" value="PPR"/>
    <property type="match status" value="3"/>
</dbReference>
<feature type="repeat" description="PPR" evidence="3">
    <location>
        <begin position="263"/>
        <end position="297"/>
    </location>
</feature>
<dbReference type="PANTHER" id="PTHR47941">
    <property type="entry name" value="PENTATRICOPEPTIDE REPEAT-CONTAINING PROTEIN 3, MITOCHONDRIAL"/>
    <property type="match status" value="1"/>
</dbReference>